<keyword evidence="4" id="KW-1185">Reference proteome</keyword>
<dbReference type="PANTHER" id="PTHR10963:SF60">
    <property type="entry name" value="GRAM-NEGATIVE BACTERIA-BINDING PROTEIN 1-RELATED"/>
    <property type="match status" value="1"/>
</dbReference>
<dbReference type="InterPro" id="IPR000757">
    <property type="entry name" value="Beta-glucanase-like"/>
</dbReference>
<dbReference type="SUPFAM" id="SSF49899">
    <property type="entry name" value="Concanavalin A-like lectins/glucanases"/>
    <property type="match status" value="1"/>
</dbReference>
<name>A0AAN6PJI1_9PEZI</name>
<protein>
    <submittedName>
        <fullName evidence="3">Concanavalin A-like lectin/glucanase domain-containing protein</fullName>
    </submittedName>
</protein>
<organism evidence="3 4">
    <name type="scientific">Parachaetomium inaequale</name>
    <dbReference type="NCBI Taxonomy" id="2588326"/>
    <lineage>
        <taxon>Eukaryota</taxon>
        <taxon>Fungi</taxon>
        <taxon>Dikarya</taxon>
        <taxon>Ascomycota</taxon>
        <taxon>Pezizomycotina</taxon>
        <taxon>Sordariomycetes</taxon>
        <taxon>Sordariomycetidae</taxon>
        <taxon>Sordariales</taxon>
        <taxon>Chaetomiaceae</taxon>
        <taxon>Parachaetomium</taxon>
    </lineage>
</organism>
<feature type="chain" id="PRO_5043010005" evidence="1">
    <location>
        <begin position="18"/>
        <end position="284"/>
    </location>
</feature>
<evidence type="ECO:0000313" key="3">
    <source>
        <dbReference type="EMBL" id="KAK4040169.1"/>
    </source>
</evidence>
<dbReference type="GO" id="GO:0005975">
    <property type="term" value="P:carbohydrate metabolic process"/>
    <property type="evidence" value="ECO:0007669"/>
    <property type="project" value="InterPro"/>
</dbReference>
<evidence type="ECO:0000313" key="4">
    <source>
        <dbReference type="Proteomes" id="UP001303115"/>
    </source>
</evidence>
<evidence type="ECO:0000259" key="2">
    <source>
        <dbReference type="PROSITE" id="PS51762"/>
    </source>
</evidence>
<dbReference type="Proteomes" id="UP001303115">
    <property type="component" value="Unassembled WGS sequence"/>
</dbReference>
<dbReference type="EMBL" id="MU854383">
    <property type="protein sequence ID" value="KAK4040169.1"/>
    <property type="molecule type" value="Genomic_DNA"/>
</dbReference>
<dbReference type="InterPro" id="IPR050546">
    <property type="entry name" value="Glycosyl_Hydrlase_16"/>
</dbReference>
<gene>
    <name evidence="3" type="ORF">C8A01DRAFT_15939</name>
</gene>
<dbReference type="AlphaFoldDB" id="A0AAN6PJI1"/>
<dbReference type="Pfam" id="PF26113">
    <property type="entry name" value="GH16_XgeA"/>
    <property type="match status" value="1"/>
</dbReference>
<keyword evidence="1" id="KW-0732">Signal</keyword>
<accession>A0AAN6PJI1</accession>
<reference evidence="4" key="1">
    <citation type="journal article" date="2023" name="Mol. Phylogenet. Evol.">
        <title>Genome-scale phylogeny and comparative genomics of the fungal order Sordariales.</title>
        <authorList>
            <person name="Hensen N."/>
            <person name="Bonometti L."/>
            <person name="Westerberg I."/>
            <person name="Brannstrom I.O."/>
            <person name="Guillou S."/>
            <person name="Cros-Aarteil S."/>
            <person name="Calhoun S."/>
            <person name="Haridas S."/>
            <person name="Kuo A."/>
            <person name="Mondo S."/>
            <person name="Pangilinan J."/>
            <person name="Riley R."/>
            <person name="LaButti K."/>
            <person name="Andreopoulos B."/>
            <person name="Lipzen A."/>
            <person name="Chen C."/>
            <person name="Yan M."/>
            <person name="Daum C."/>
            <person name="Ng V."/>
            <person name="Clum A."/>
            <person name="Steindorff A."/>
            <person name="Ohm R.A."/>
            <person name="Martin F."/>
            <person name="Silar P."/>
            <person name="Natvig D.O."/>
            <person name="Lalanne C."/>
            <person name="Gautier V."/>
            <person name="Ament-Velasquez S.L."/>
            <person name="Kruys A."/>
            <person name="Hutchinson M.I."/>
            <person name="Powell A.J."/>
            <person name="Barry K."/>
            <person name="Miller A.N."/>
            <person name="Grigoriev I.V."/>
            <person name="Debuchy R."/>
            <person name="Gladieux P."/>
            <person name="Hiltunen Thoren M."/>
            <person name="Johannesson H."/>
        </authorList>
    </citation>
    <scope>NUCLEOTIDE SEQUENCE [LARGE SCALE GENOMIC DNA]</scope>
    <source>
        <strain evidence="4">CBS 284.82</strain>
    </source>
</reference>
<dbReference type="PROSITE" id="PS51762">
    <property type="entry name" value="GH16_2"/>
    <property type="match status" value="1"/>
</dbReference>
<evidence type="ECO:0000256" key="1">
    <source>
        <dbReference type="SAM" id="SignalP"/>
    </source>
</evidence>
<feature type="signal peptide" evidence="1">
    <location>
        <begin position="1"/>
        <end position="17"/>
    </location>
</feature>
<dbReference type="CDD" id="cd02182">
    <property type="entry name" value="GH16_Strep_laminarinase_like"/>
    <property type="match status" value="1"/>
</dbReference>
<sequence>MRTTVALLPLLSSLAAATPAPIYPGFQLVWSDGFEGSAGATPNKANWNIITDVNTNNEVQTYTTSNANLQISGGGTVQLVPQKSSSGTWTSARIESKSTFTPARGKLTMFESAIRFGNNAAAQKQGLWPAFWLLGDAVHHGTPWPLCGELDIMETVNGLPTAYGTTHCGEGDKGGPCNEPDGRGGSVGLADNGWHTWTLQVDRTNAEGGWRGEVVRWLVDGRVFHQMSGGDIGDEGIWATLAHSPMFVILNVAVGGDWPGAPNGATAGSYGSMMEVEYVAVYTS</sequence>
<dbReference type="InterPro" id="IPR013320">
    <property type="entry name" value="ConA-like_dom_sf"/>
</dbReference>
<dbReference type="PANTHER" id="PTHR10963">
    <property type="entry name" value="GLYCOSYL HYDROLASE-RELATED"/>
    <property type="match status" value="1"/>
</dbReference>
<dbReference type="GO" id="GO:0004553">
    <property type="term" value="F:hydrolase activity, hydrolyzing O-glycosyl compounds"/>
    <property type="evidence" value="ECO:0007669"/>
    <property type="project" value="InterPro"/>
</dbReference>
<proteinExistence type="predicted"/>
<feature type="domain" description="GH16" evidence="2">
    <location>
        <begin position="13"/>
        <end position="284"/>
    </location>
</feature>
<dbReference type="Gene3D" id="2.60.120.200">
    <property type="match status" value="1"/>
</dbReference>
<comment type="caution">
    <text evidence="3">The sequence shown here is derived from an EMBL/GenBank/DDBJ whole genome shotgun (WGS) entry which is preliminary data.</text>
</comment>